<dbReference type="Proteomes" id="UP000321424">
    <property type="component" value="Unassembled WGS sequence"/>
</dbReference>
<name>A0A511M7W8_9NOCA</name>
<evidence type="ECO:0000313" key="2">
    <source>
        <dbReference type="EMBL" id="GEM36287.1"/>
    </source>
</evidence>
<dbReference type="EMBL" id="BJXA01000003">
    <property type="protein sequence ID" value="GEM36287.1"/>
    <property type="molecule type" value="Genomic_DNA"/>
</dbReference>
<dbReference type="Gene3D" id="3.10.450.50">
    <property type="match status" value="1"/>
</dbReference>
<organism evidence="2 3">
    <name type="scientific">Nocardia ninae NBRC 108245</name>
    <dbReference type="NCBI Taxonomy" id="1210091"/>
    <lineage>
        <taxon>Bacteria</taxon>
        <taxon>Bacillati</taxon>
        <taxon>Actinomycetota</taxon>
        <taxon>Actinomycetes</taxon>
        <taxon>Mycobacteriales</taxon>
        <taxon>Nocardiaceae</taxon>
        <taxon>Nocardia</taxon>
    </lineage>
</organism>
<protein>
    <recommendedName>
        <fullName evidence="1">DUF4440 domain-containing protein</fullName>
    </recommendedName>
</protein>
<feature type="domain" description="DUF4440" evidence="1">
    <location>
        <begin position="10"/>
        <end position="115"/>
    </location>
</feature>
<dbReference type="Pfam" id="PF14534">
    <property type="entry name" value="DUF4440"/>
    <property type="match status" value="1"/>
</dbReference>
<keyword evidence="3" id="KW-1185">Reference proteome</keyword>
<sequence length="125" mass="13722">MADTELLNELLEVERRGWDSLCDGTGADFYGLLMTGDAVMVLAHGMVLGRAEVIAALNDSPPWRTYEILEPRVIDGGVDSKVLVYTGVAYREGEAPAFRGLMSSVYLRAGGEWKLVLYQQTPIPD</sequence>
<dbReference type="AlphaFoldDB" id="A0A511M7W8"/>
<dbReference type="InterPro" id="IPR027843">
    <property type="entry name" value="DUF4440"/>
</dbReference>
<reference evidence="2 3" key="1">
    <citation type="submission" date="2019-07" db="EMBL/GenBank/DDBJ databases">
        <title>Whole genome shotgun sequence of Nocardia ninae NBRC 108245.</title>
        <authorList>
            <person name="Hosoyama A."/>
            <person name="Uohara A."/>
            <person name="Ohji S."/>
            <person name="Ichikawa N."/>
        </authorList>
    </citation>
    <scope>NUCLEOTIDE SEQUENCE [LARGE SCALE GENOMIC DNA]</scope>
    <source>
        <strain evidence="2 3">NBRC 108245</strain>
    </source>
</reference>
<dbReference type="OrthoDB" id="582586at2"/>
<evidence type="ECO:0000259" key="1">
    <source>
        <dbReference type="Pfam" id="PF14534"/>
    </source>
</evidence>
<comment type="caution">
    <text evidence="2">The sequence shown here is derived from an EMBL/GenBank/DDBJ whole genome shotgun (WGS) entry which is preliminary data.</text>
</comment>
<dbReference type="RefSeq" id="WP_147128600.1">
    <property type="nucleotide sequence ID" value="NZ_BJXA01000003.1"/>
</dbReference>
<gene>
    <name evidence="2" type="ORF">NN4_08060</name>
</gene>
<dbReference type="SUPFAM" id="SSF54427">
    <property type="entry name" value="NTF2-like"/>
    <property type="match status" value="1"/>
</dbReference>
<accession>A0A511M7W8</accession>
<proteinExistence type="predicted"/>
<evidence type="ECO:0000313" key="3">
    <source>
        <dbReference type="Proteomes" id="UP000321424"/>
    </source>
</evidence>
<dbReference type="InterPro" id="IPR032710">
    <property type="entry name" value="NTF2-like_dom_sf"/>
</dbReference>